<keyword evidence="1" id="KW-1133">Transmembrane helix</keyword>
<sequence length="185" mass="20319">MFANKNTIAAFFVPVSLALAFAIAVLTQESFAQWTFARHANILSWYVRPLLLLPLCYAAWKRSWAGVGWSIFAMITSMAWFPVPDTPRPEVIDFLEMEKALLAQGWNLANILGLLAVVGYGALLIAAFWRQSWKLGLGVAAFGAVGKSLWSVAFSPESGTSVLPFAAAGFAILVTFVFLIRAMRR</sequence>
<evidence type="ECO:0000313" key="2">
    <source>
        <dbReference type="EMBL" id="GAA3870335.1"/>
    </source>
</evidence>
<feature type="transmembrane region" description="Helical" evidence="1">
    <location>
        <begin position="67"/>
        <end position="83"/>
    </location>
</feature>
<dbReference type="EMBL" id="BAABDF010000007">
    <property type="protein sequence ID" value="GAA3870335.1"/>
    <property type="molecule type" value="Genomic_DNA"/>
</dbReference>
<accession>A0ABP7KBJ2</accession>
<evidence type="ECO:0000313" key="3">
    <source>
        <dbReference type="Proteomes" id="UP001399917"/>
    </source>
</evidence>
<keyword evidence="1" id="KW-0812">Transmembrane</keyword>
<comment type="caution">
    <text evidence="2">The sequence shown here is derived from an EMBL/GenBank/DDBJ whole genome shotgun (WGS) entry which is preliminary data.</text>
</comment>
<reference evidence="3" key="1">
    <citation type="journal article" date="2019" name="Int. J. Syst. Evol. Microbiol.">
        <title>The Global Catalogue of Microorganisms (GCM) 10K type strain sequencing project: providing services to taxonomists for standard genome sequencing and annotation.</title>
        <authorList>
            <consortium name="The Broad Institute Genomics Platform"/>
            <consortium name="The Broad Institute Genome Sequencing Center for Infectious Disease"/>
            <person name="Wu L."/>
            <person name="Ma J."/>
        </authorList>
    </citation>
    <scope>NUCLEOTIDE SEQUENCE [LARGE SCALE GENOMIC DNA]</scope>
    <source>
        <strain evidence="3">JCM 17190</strain>
    </source>
</reference>
<evidence type="ECO:0000256" key="1">
    <source>
        <dbReference type="SAM" id="Phobius"/>
    </source>
</evidence>
<dbReference type="Proteomes" id="UP001399917">
    <property type="component" value="Unassembled WGS sequence"/>
</dbReference>
<dbReference type="RefSeq" id="WP_344846964.1">
    <property type="nucleotide sequence ID" value="NZ_BAABDF010000007.1"/>
</dbReference>
<protein>
    <submittedName>
        <fullName evidence="2">Uncharacterized protein</fullName>
    </submittedName>
</protein>
<proteinExistence type="predicted"/>
<feature type="transmembrane region" description="Helical" evidence="1">
    <location>
        <begin position="42"/>
        <end position="60"/>
    </location>
</feature>
<organism evidence="2 3">
    <name type="scientific">Celeribacter arenosi</name>
    <dbReference type="NCBI Taxonomy" id="792649"/>
    <lineage>
        <taxon>Bacteria</taxon>
        <taxon>Pseudomonadati</taxon>
        <taxon>Pseudomonadota</taxon>
        <taxon>Alphaproteobacteria</taxon>
        <taxon>Rhodobacterales</taxon>
        <taxon>Roseobacteraceae</taxon>
        <taxon>Celeribacter</taxon>
    </lineage>
</organism>
<gene>
    <name evidence="2" type="ORF">GCM10022404_20380</name>
</gene>
<name>A0ABP7KBJ2_9RHOB</name>
<keyword evidence="1" id="KW-0472">Membrane</keyword>
<feature type="transmembrane region" description="Helical" evidence="1">
    <location>
        <begin position="103"/>
        <end position="128"/>
    </location>
</feature>
<keyword evidence="3" id="KW-1185">Reference proteome</keyword>
<feature type="transmembrane region" description="Helical" evidence="1">
    <location>
        <begin position="161"/>
        <end position="180"/>
    </location>
</feature>
<feature type="transmembrane region" description="Helical" evidence="1">
    <location>
        <begin position="135"/>
        <end position="155"/>
    </location>
</feature>